<feature type="domain" description="Coenzyme F420:L-glutamate ligase-like" evidence="1">
    <location>
        <begin position="13"/>
        <end position="391"/>
    </location>
</feature>
<keyword evidence="3" id="KW-1185">Reference proteome</keyword>
<dbReference type="GO" id="GO:0016874">
    <property type="term" value="F:ligase activity"/>
    <property type="evidence" value="ECO:0007669"/>
    <property type="project" value="UniProtKB-KW"/>
</dbReference>
<evidence type="ECO:0000313" key="3">
    <source>
        <dbReference type="Proteomes" id="UP000185746"/>
    </source>
</evidence>
<gene>
    <name evidence="2" type="ORF">BI350_01420</name>
</gene>
<dbReference type="EMBL" id="CP017560">
    <property type="protein sequence ID" value="AOV06396.1"/>
    <property type="molecule type" value="Genomic_DNA"/>
</dbReference>
<protein>
    <submittedName>
        <fullName evidence="2">F420-0--gamma-glutamyl ligase</fullName>
    </submittedName>
</protein>
<name>A0A1D8JCG1_9BACL</name>
<evidence type="ECO:0000259" key="1">
    <source>
        <dbReference type="Pfam" id="PF01996"/>
    </source>
</evidence>
<reference evidence="2 3" key="1">
    <citation type="submission" date="2016-09" db="EMBL/GenBank/DDBJ databases">
        <title>Complete genome sequence of the Lysinibacillus sphaericus LMG 22257, a specie of Bacillus with ureolytic activity that can effectively biodeposit calcium carbonate.</title>
        <authorList>
            <person name="Yan W."/>
        </authorList>
    </citation>
    <scope>NUCLEOTIDE SEQUENCE [LARGE SCALE GENOMIC DNA]</scope>
    <source>
        <strain evidence="2 3">LMG 22257</strain>
    </source>
</reference>
<dbReference type="Pfam" id="PF01996">
    <property type="entry name" value="F420_ligase"/>
    <property type="match status" value="1"/>
</dbReference>
<dbReference type="InterPro" id="IPR002847">
    <property type="entry name" value="F420-0_gamma-glut_ligase-dom"/>
</dbReference>
<accession>A0A1D8JCG1</accession>
<dbReference type="KEGG" id="surl:BI350_01420"/>
<sequence length="398" mass="43963">MRVERVVGTVARGLRCPIINEGDHIEEIVVDSVLKASEVEGLQVNDRDIVAITESIVARAQGNYATIDHIAKDIEAKFGDDTIGVIFPILSRNRFGNCLRGIAKGAKKIVIMLSYPSDEVGNHLVDLDKLDEKGINPWVDVLTEKEFRELFGVNKHAFTGIDYIEYYKTLAAEFDTESEIIFSNKPETILEHTTSILACDVHSRERTKRILRKNGGQKVYSLDDILTESIDGSGYNEDYGLLGSNTATDDGMKLFPRDCQPVVDNIQKMLKEKTGKTVEVMVYGDGAFKDPVGKIWELADPVVSPAYTPGLDGTPNEIKLKYLADNNFAELRGDELKQAISEFIDSREDALADSLEAQGTTPRKLTDLIGSLADLTSGSGDKGTPIVFIQGYFDNFTK</sequence>
<organism evidence="2 3">
    <name type="scientific">Sporosarcina ureilytica</name>
    <dbReference type="NCBI Taxonomy" id="298596"/>
    <lineage>
        <taxon>Bacteria</taxon>
        <taxon>Bacillati</taxon>
        <taxon>Bacillota</taxon>
        <taxon>Bacilli</taxon>
        <taxon>Bacillales</taxon>
        <taxon>Caryophanaceae</taxon>
        <taxon>Sporosarcina</taxon>
    </lineage>
</organism>
<dbReference type="Gene3D" id="3.30.1330.100">
    <property type="entry name" value="CofE-like"/>
    <property type="match status" value="1"/>
</dbReference>
<dbReference type="SUPFAM" id="SSF144010">
    <property type="entry name" value="CofE-like"/>
    <property type="match status" value="1"/>
</dbReference>
<evidence type="ECO:0000313" key="2">
    <source>
        <dbReference type="EMBL" id="AOV06396.1"/>
    </source>
</evidence>
<dbReference type="AlphaFoldDB" id="A0A1D8JCG1"/>
<proteinExistence type="predicted"/>
<dbReference type="Proteomes" id="UP000185746">
    <property type="component" value="Chromosome"/>
</dbReference>
<keyword evidence="2" id="KW-0436">Ligase</keyword>